<dbReference type="InterPro" id="IPR045177">
    <property type="entry name" value="FDM1-5/IDN2"/>
</dbReference>
<gene>
    <name evidence="4" type="primary">LOC111309497</name>
</gene>
<feature type="coiled-coil region" evidence="1">
    <location>
        <begin position="31"/>
        <end position="118"/>
    </location>
</feature>
<dbReference type="PANTHER" id="PTHR21596:SF82">
    <property type="entry name" value="FACTOR OF DNA METHYLATION 5-LIKE"/>
    <property type="match status" value="1"/>
</dbReference>
<evidence type="ECO:0000313" key="3">
    <source>
        <dbReference type="Proteomes" id="UP000515121"/>
    </source>
</evidence>
<reference evidence="4" key="1">
    <citation type="submission" date="2025-08" db="UniProtKB">
        <authorList>
            <consortium name="RefSeq"/>
        </authorList>
    </citation>
    <scope>IDENTIFICATION</scope>
    <source>
        <tissue evidence="4">Fruit stalk</tissue>
    </source>
</reference>
<dbReference type="OrthoDB" id="995675at2759"/>
<dbReference type="Proteomes" id="UP000515121">
    <property type="component" value="Unplaced"/>
</dbReference>
<protein>
    <submittedName>
        <fullName evidence="4">Factor of DNA methylation 5-like</fullName>
    </submittedName>
</protein>
<dbReference type="PANTHER" id="PTHR21596">
    <property type="entry name" value="RIBONUCLEASE P SUBUNIT P38"/>
    <property type="match status" value="1"/>
</dbReference>
<dbReference type="GO" id="GO:0080188">
    <property type="term" value="P:gene silencing by siRNA-directed DNA methylation"/>
    <property type="evidence" value="ECO:0007669"/>
    <property type="project" value="InterPro"/>
</dbReference>
<feature type="domain" description="Factor of DNA methylation 1-5/IDN2" evidence="2">
    <location>
        <begin position="190"/>
        <end position="262"/>
    </location>
</feature>
<sequence>MDNQDVLEELQRARNLVVSPAKEIDVESGKLLEMEFKLDEVSEALSKMKAEQTRLHQEYIEEQRKSKLASQNSEKLHQEFESLRNELEMTVERLDKQEAQHDQELKNLMLREDKLKAQSSMNSDYALIVQLDDLKKELDEKDFWSSQTKIEIKRMGEVDPRPFKDACMRKFSGDWELNSTELCSLWQSLETIYCEDIMLKELRSEWGDEVCKAVSNALLEMNDYNGSGRYIVLELGNFKEGRKASLKEAVECIIQELKTQKSHKQGDIAICAWPLVFHNCYF</sequence>
<evidence type="ECO:0000313" key="4">
    <source>
        <dbReference type="RefSeq" id="XP_022764269.1"/>
    </source>
</evidence>
<keyword evidence="1" id="KW-0175">Coiled coil</keyword>
<dbReference type="RefSeq" id="XP_022764269.1">
    <property type="nucleotide sequence ID" value="XM_022908534.1"/>
</dbReference>
<organism evidence="3 4">
    <name type="scientific">Durio zibethinus</name>
    <name type="common">Durian</name>
    <dbReference type="NCBI Taxonomy" id="66656"/>
    <lineage>
        <taxon>Eukaryota</taxon>
        <taxon>Viridiplantae</taxon>
        <taxon>Streptophyta</taxon>
        <taxon>Embryophyta</taxon>
        <taxon>Tracheophyta</taxon>
        <taxon>Spermatophyta</taxon>
        <taxon>Magnoliopsida</taxon>
        <taxon>eudicotyledons</taxon>
        <taxon>Gunneridae</taxon>
        <taxon>Pentapetalae</taxon>
        <taxon>rosids</taxon>
        <taxon>malvids</taxon>
        <taxon>Malvales</taxon>
        <taxon>Malvaceae</taxon>
        <taxon>Helicteroideae</taxon>
        <taxon>Durio</taxon>
    </lineage>
</organism>
<dbReference type="AlphaFoldDB" id="A0A6P6AHC4"/>
<evidence type="ECO:0000256" key="1">
    <source>
        <dbReference type="SAM" id="Coils"/>
    </source>
</evidence>
<name>A0A6P6AHC4_DURZI</name>
<accession>A0A6P6AHC4</accession>
<keyword evidence="3" id="KW-1185">Reference proteome</keyword>
<proteinExistence type="predicted"/>
<evidence type="ECO:0000259" key="2">
    <source>
        <dbReference type="Pfam" id="PF03469"/>
    </source>
</evidence>
<dbReference type="Pfam" id="PF03469">
    <property type="entry name" value="XH"/>
    <property type="match status" value="2"/>
</dbReference>
<feature type="domain" description="Factor of DNA methylation 1-5/IDN2" evidence="2">
    <location>
        <begin position="153"/>
        <end position="188"/>
    </location>
</feature>
<dbReference type="InterPro" id="IPR005379">
    <property type="entry name" value="FDM1-5/IDN2_XH"/>
</dbReference>
<dbReference type="KEGG" id="dzi:111309497"/>
<dbReference type="GeneID" id="111309497"/>